<evidence type="ECO:0000313" key="2">
    <source>
        <dbReference type="EMBL" id="OPA73667.1"/>
    </source>
</evidence>
<name>A0A1T2X1E2_9BACL</name>
<evidence type="ECO:0000313" key="3">
    <source>
        <dbReference type="Proteomes" id="UP000190188"/>
    </source>
</evidence>
<dbReference type="Proteomes" id="UP000190188">
    <property type="component" value="Unassembled WGS sequence"/>
</dbReference>
<dbReference type="OrthoDB" id="291991at2"/>
<sequence length="126" mass="14544">MIQQFIEGIEYTEIPVSDLDQAIDWYCNKLGAKLGFRNDELAYVDFTIGPSLFLVKTNDQTTSTFLVNGKDHYTIGFRVKDIEGFYNYLLELGTEVGKIMDEGNIGKFFTFYDPFRNMFDVHQPAQ</sequence>
<feature type="domain" description="VOC" evidence="1">
    <location>
        <begin position="8"/>
        <end position="124"/>
    </location>
</feature>
<dbReference type="RefSeq" id="WP_078502232.1">
    <property type="nucleotide sequence ID" value="NZ_MSZX01000014.1"/>
</dbReference>
<gene>
    <name evidence="2" type="ORF">BVG16_26570</name>
</gene>
<reference evidence="2 3" key="1">
    <citation type="submission" date="2017-01" db="EMBL/GenBank/DDBJ databases">
        <title>Genome analysis of Paenibacillus selenitrireducens ES3-24.</title>
        <authorList>
            <person name="Xu D."/>
            <person name="Yao R."/>
            <person name="Zheng S."/>
        </authorList>
    </citation>
    <scope>NUCLEOTIDE SEQUENCE [LARGE SCALE GENOMIC DNA]</scope>
    <source>
        <strain evidence="2 3">ES3-24</strain>
    </source>
</reference>
<comment type="caution">
    <text evidence="2">The sequence shown here is derived from an EMBL/GenBank/DDBJ whole genome shotgun (WGS) entry which is preliminary data.</text>
</comment>
<proteinExistence type="predicted"/>
<dbReference type="AlphaFoldDB" id="A0A1T2X1E2"/>
<dbReference type="InterPro" id="IPR004360">
    <property type="entry name" value="Glyas_Fos-R_dOase_dom"/>
</dbReference>
<dbReference type="SUPFAM" id="SSF54593">
    <property type="entry name" value="Glyoxalase/Bleomycin resistance protein/Dihydroxybiphenyl dioxygenase"/>
    <property type="match status" value="1"/>
</dbReference>
<protein>
    <recommendedName>
        <fullName evidence="1">VOC domain-containing protein</fullName>
    </recommendedName>
</protein>
<keyword evidence="3" id="KW-1185">Reference proteome</keyword>
<dbReference type="STRING" id="1324314.BVG16_26570"/>
<accession>A0A1T2X1E2</accession>
<evidence type="ECO:0000259" key="1">
    <source>
        <dbReference type="PROSITE" id="PS51819"/>
    </source>
</evidence>
<dbReference type="InterPro" id="IPR037523">
    <property type="entry name" value="VOC_core"/>
</dbReference>
<dbReference type="PROSITE" id="PS51819">
    <property type="entry name" value="VOC"/>
    <property type="match status" value="1"/>
</dbReference>
<dbReference type="InterPro" id="IPR029068">
    <property type="entry name" value="Glyas_Bleomycin-R_OHBP_Dase"/>
</dbReference>
<dbReference type="Gene3D" id="3.10.180.10">
    <property type="entry name" value="2,3-Dihydroxybiphenyl 1,2-Dioxygenase, domain 1"/>
    <property type="match status" value="1"/>
</dbReference>
<organism evidence="2 3">
    <name type="scientific">Paenibacillus selenitireducens</name>
    <dbReference type="NCBI Taxonomy" id="1324314"/>
    <lineage>
        <taxon>Bacteria</taxon>
        <taxon>Bacillati</taxon>
        <taxon>Bacillota</taxon>
        <taxon>Bacilli</taxon>
        <taxon>Bacillales</taxon>
        <taxon>Paenibacillaceae</taxon>
        <taxon>Paenibacillus</taxon>
    </lineage>
</organism>
<dbReference type="Pfam" id="PF00903">
    <property type="entry name" value="Glyoxalase"/>
    <property type="match status" value="1"/>
</dbReference>
<dbReference type="EMBL" id="MSZX01000014">
    <property type="protein sequence ID" value="OPA73667.1"/>
    <property type="molecule type" value="Genomic_DNA"/>
</dbReference>
<dbReference type="CDD" id="cd06587">
    <property type="entry name" value="VOC"/>
    <property type="match status" value="1"/>
</dbReference>